<feature type="transmembrane region" description="Helical" evidence="8">
    <location>
        <begin position="1051"/>
        <end position="1071"/>
    </location>
</feature>
<evidence type="ECO:0000256" key="8">
    <source>
        <dbReference type="SAM" id="Phobius"/>
    </source>
</evidence>
<dbReference type="EMBL" id="JAWDGP010002278">
    <property type="protein sequence ID" value="KAK3784355.1"/>
    <property type="molecule type" value="Genomic_DNA"/>
</dbReference>
<feature type="compositionally biased region" description="Basic residues" evidence="7">
    <location>
        <begin position="590"/>
        <end position="611"/>
    </location>
</feature>
<feature type="domain" description="Proline-rich transmembrane protein 3/4" evidence="9">
    <location>
        <begin position="1005"/>
        <end position="1080"/>
    </location>
</feature>
<feature type="transmembrane region" description="Helical" evidence="8">
    <location>
        <begin position="268"/>
        <end position="289"/>
    </location>
</feature>
<feature type="transmembrane region" description="Helical" evidence="8">
    <location>
        <begin position="1007"/>
        <end position="1031"/>
    </location>
</feature>
<dbReference type="AlphaFoldDB" id="A0AAE1AAK3"/>
<keyword evidence="2" id="KW-0597">Phosphoprotein</keyword>
<feature type="compositionally biased region" description="Basic and acidic residues" evidence="7">
    <location>
        <begin position="430"/>
        <end position="440"/>
    </location>
</feature>
<dbReference type="Proteomes" id="UP001283361">
    <property type="component" value="Unassembled WGS sequence"/>
</dbReference>
<feature type="compositionally biased region" description="Low complexity" evidence="7">
    <location>
        <begin position="553"/>
        <end position="584"/>
    </location>
</feature>
<proteinExistence type="predicted"/>
<accession>A0AAE1AAK3</accession>
<name>A0AAE1AAK3_9GAST</name>
<evidence type="ECO:0000313" key="11">
    <source>
        <dbReference type="Proteomes" id="UP001283361"/>
    </source>
</evidence>
<evidence type="ECO:0000256" key="2">
    <source>
        <dbReference type="ARBA" id="ARBA00022553"/>
    </source>
</evidence>
<feature type="compositionally biased region" description="Basic and acidic residues" evidence="7">
    <location>
        <begin position="628"/>
        <end position="649"/>
    </location>
</feature>
<evidence type="ECO:0000313" key="10">
    <source>
        <dbReference type="EMBL" id="KAK3784355.1"/>
    </source>
</evidence>
<feature type="region of interest" description="Disordered" evidence="7">
    <location>
        <begin position="805"/>
        <end position="829"/>
    </location>
</feature>
<feature type="compositionally biased region" description="Low complexity" evidence="7">
    <location>
        <begin position="501"/>
        <end position="527"/>
    </location>
</feature>
<keyword evidence="4" id="KW-0732">Signal</keyword>
<evidence type="ECO:0000256" key="5">
    <source>
        <dbReference type="ARBA" id="ARBA00022989"/>
    </source>
</evidence>
<evidence type="ECO:0000256" key="3">
    <source>
        <dbReference type="ARBA" id="ARBA00022692"/>
    </source>
</evidence>
<feature type="transmembrane region" description="Helical" evidence="8">
    <location>
        <begin position="227"/>
        <end position="248"/>
    </location>
</feature>
<dbReference type="PANTHER" id="PTHR35578:SF6">
    <property type="entry name" value="PROLINE-RICH TRANSMEMBRANE PROTEIN 4"/>
    <property type="match status" value="1"/>
</dbReference>
<feature type="transmembrane region" description="Helical" evidence="8">
    <location>
        <begin position="193"/>
        <end position="215"/>
    </location>
</feature>
<dbReference type="InterPro" id="IPR052836">
    <property type="entry name" value="PRRT_domain-containing"/>
</dbReference>
<keyword evidence="5 8" id="KW-1133">Transmembrane helix</keyword>
<evidence type="ECO:0000256" key="1">
    <source>
        <dbReference type="ARBA" id="ARBA00004141"/>
    </source>
</evidence>
<comment type="caution">
    <text evidence="10">The sequence shown here is derived from an EMBL/GenBank/DDBJ whole genome shotgun (WGS) entry which is preliminary data.</text>
</comment>
<evidence type="ECO:0000259" key="9">
    <source>
        <dbReference type="Pfam" id="PF25987"/>
    </source>
</evidence>
<feature type="transmembrane region" description="Helical" evidence="8">
    <location>
        <begin position="310"/>
        <end position="331"/>
    </location>
</feature>
<dbReference type="InterPro" id="IPR059081">
    <property type="entry name" value="PRRT3-4"/>
</dbReference>
<keyword evidence="6 8" id="KW-0472">Membrane</keyword>
<feature type="compositionally biased region" description="Polar residues" evidence="7">
    <location>
        <begin position="820"/>
        <end position="829"/>
    </location>
</feature>
<feature type="compositionally biased region" description="Acidic residues" evidence="7">
    <location>
        <begin position="918"/>
        <end position="931"/>
    </location>
</feature>
<dbReference type="PANTHER" id="PTHR35578">
    <property type="entry name" value="PROLINE-RICH TRANSMEMBRANE PROTEIN 4-RELATED"/>
    <property type="match status" value="1"/>
</dbReference>
<feature type="transmembrane region" description="Helical" evidence="8">
    <location>
        <begin position="343"/>
        <end position="365"/>
    </location>
</feature>
<feature type="compositionally biased region" description="Polar residues" evidence="7">
    <location>
        <begin position="618"/>
        <end position="627"/>
    </location>
</feature>
<keyword evidence="3 8" id="KW-0812">Transmembrane</keyword>
<reference evidence="10" key="1">
    <citation type="journal article" date="2023" name="G3 (Bethesda)">
        <title>A reference genome for the long-term kleptoplast-retaining sea slug Elysia crispata morphotype clarki.</title>
        <authorList>
            <person name="Eastman K.E."/>
            <person name="Pendleton A.L."/>
            <person name="Shaikh M.A."/>
            <person name="Suttiyut T."/>
            <person name="Ogas R."/>
            <person name="Tomko P."/>
            <person name="Gavelis G."/>
            <person name="Widhalm J.R."/>
            <person name="Wisecaver J.H."/>
        </authorList>
    </citation>
    <scope>NUCLEOTIDE SEQUENCE</scope>
    <source>
        <strain evidence="10">ECLA1</strain>
    </source>
</reference>
<protein>
    <recommendedName>
        <fullName evidence="9">Proline-rich transmembrane protein 3/4 domain-containing protein</fullName>
    </recommendedName>
</protein>
<feature type="region of interest" description="Disordered" evidence="7">
    <location>
        <begin position="918"/>
        <end position="947"/>
    </location>
</feature>
<evidence type="ECO:0000256" key="6">
    <source>
        <dbReference type="ARBA" id="ARBA00023136"/>
    </source>
</evidence>
<feature type="region of interest" description="Disordered" evidence="7">
    <location>
        <begin position="1078"/>
        <end position="1117"/>
    </location>
</feature>
<keyword evidence="11" id="KW-1185">Reference proteome</keyword>
<dbReference type="Pfam" id="PF25987">
    <property type="entry name" value="PRRT3"/>
    <property type="match status" value="2"/>
</dbReference>
<feature type="domain" description="Proline-rich transmembrane protein 3/4" evidence="9">
    <location>
        <begin position="171"/>
        <end position="374"/>
    </location>
</feature>
<feature type="region of interest" description="Disordered" evidence="7">
    <location>
        <begin position="952"/>
        <end position="971"/>
    </location>
</feature>
<organism evidence="10 11">
    <name type="scientific">Elysia crispata</name>
    <name type="common">lettuce slug</name>
    <dbReference type="NCBI Taxonomy" id="231223"/>
    <lineage>
        <taxon>Eukaryota</taxon>
        <taxon>Metazoa</taxon>
        <taxon>Spiralia</taxon>
        <taxon>Lophotrochozoa</taxon>
        <taxon>Mollusca</taxon>
        <taxon>Gastropoda</taxon>
        <taxon>Heterobranchia</taxon>
        <taxon>Euthyneura</taxon>
        <taxon>Panpulmonata</taxon>
        <taxon>Sacoglossa</taxon>
        <taxon>Placobranchoidea</taxon>
        <taxon>Plakobranchidae</taxon>
        <taxon>Elysia</taxon>
    </lineage>
</organism>
<feature type="region of interest" description="Disordered" evidence="7">
    <location>
        <begin position="419"/>
        <end position="445"/>
    </location>
</feature>
<feature type="region of interest" description="Disordered" evidence="7">
    <location>
        <begin position="501"/>
        <end position="649"/>
    </location>
</feature>
<comment type="subcellular location">
    <subcellularLocation>
        <location evidence="1">Membrane</location>
        <topology evidence="1">Multi-pass membrane protein</topology>
    </subcellularLocation>
</comment>
<gene>
    <name evidence="10" type="ORF">RRG08_053838</name>
</gene>
<evidence type="ECO:0000256" key="7">
    <source>
        <dbReference type="SAM" id="MobiDB-lite"/>
    </source>
</evidence>
<feature type="compositionally biased region" description="Low complexity" evidence="7">
    <location>
        <begin position="1087"/>
        <end position="1099"/>
    </location>
</feature>
<evidence type="ECO:0000256" key="4">
    <source>
        <dbReference type="ARBA" id="ARBA00022729"/>
    </source>
</evidence>
<sequence length="1117" mass="122830">MKADAQPGDGMSFLSTISPSRILSRTPGIFVEPALAVVPPHHRTASGEYHQDLHPTTAFLSTPKLSGDFGYSEKQRVPEAQNDSTLNLGLPKYIASRKFYSSLNVSTDWKDSVSPLSALQELSTSPHISTFTSNSLPLRNKPAPIHSLAFSSTVPTTSGSGSSSSFSPSSHRPPSVLPAPDWPHALQEWGVFWHLYIWGFVILFLAIAVSSAAIVLRFRARTGRFRLLYNTVILVGVAAAMRVALLVADSLLRHGNNRGNKMAALTTGLLTQGAYPLMCASYGLTQVSLQRLTNVAAGPSGGSKLRSMSWLLGCGLGNIFLVVLVETLVSYRPSLKLLLLLDSGMFIAWALYLCITFICAGFRLTEYALETKRARKELAAFSNHRRTCGSASKASQNNLVDAGNDDSCLVMGTSNAWDKNHGKSSNNNHNNERDTNDNNGDRIGNTASHQQLVDVPPVNTSPSNLERPSFLNFHLDLASERPRAEMGEIVVMHGSPLSPSLLSSIQTPVSGSAQNQRSQARSSQPRLSRARLRMTDDERMMVTIATDDEDKSTSSTDVDPSTLLAPSSPASRSASVSPSRAHSALYRQKPQQKKKKKTKKSRANHASKAKKTPAYCKSLSNSPSSGDVSDKDLSPPSDERSQLGIKEPCDKFNNIDKEFRSNSFKRKRQHIENEEVTSRETDSFLDNQALQSLCQHEDDKHVLCDTIQIDLDSVSIPMVDTISVAEKGYKNNKYGDINGKNENETFIDFEERTDESDSADLKQSFNRNALSFVSNEGNMNGNPVLAPSRDGDCIEVSTSTTVMKNKPSSVINGKKRSEENSVTGTSNFDLDSNVKQSEIDVLICDKNKDNSTHPVLTFCSSLRDNGYLADTEHQTTSGVSFFRHPRNVAGSNSTPCPRKLPRKKSKFSHFLSKFEDIGDEEYNDDDGDDVSLDSWLEDGPSQSRSTTIQTIASPELAPLSPPGQDGDGVSSSTRFLPGVGASCRQRSLTPLGLFRIRQSGLVQRSVTLTYLLTFLYLFACLLQLYTAFGVYGVLSSTKVPAPWPWFAFHTIYRATEVAISLTTIVIAFCSLNQRTRGRRHHHHRQQQQHQQQQQQQQLQPSLREDHPPEEPLGSILV</sequence>